<comment type="similarity">
    <text evidence="6">Belongs to the protoporphyrinogen/coproporphyrinogen oxidase family. Coproporphyrinogen III oxidase subfamily.</text>
</comment>
<dbReference type="GO" id="GO:0005737">
    <property type="term" value="C:cytoplasm"/>
    <property type="evidence" value="ECO:0007669"/>
    <property type="project" value="UniProtKB-SubCell"/>
</dbReference>
<protein>
    <recommendedName>
        <fullName evidence="6">Coproporphyrinogen III oxidase</fullName>
        <ecNumber evidence="6">1.3.3.15</ecNumber>
    </recommendedName>
</protein>
<dbReference type="PANTHER" id="PTHR42923:SF3">
    <property type="entry name" value="PROTOPORPHYRINOGEN OXIDASE"/>
    <property type="match status" value="1"/>
</dbReference>
<comment type="pathway">
    <text evidence="6">Porphyrin-containing compound metabolism; protoheme biosynthesis.</text>
</comment>
<dbReference type="NCBIfam" id="TIGR00562">
    <property type="entry name" value="proto_IX_ox"/>
    <property type="match status" value="1"/>
</dbReference>
<evidence type="ECO:0000256" key="3">
    <source>
        <dbReference type="ARBA" id="ARBA00022827"/>
    </source>
</evidence>
<comment type="catalytic activity">
    <reaction evidence="6">
        <text>coproporphyrinogen III + 3 O2 = coproporphyrin III + 3 H2O2</text>
        <dbReference type="Rhea" id="RHEA:43436"/>
        <dbReference type="ChEBI" id="CHEBI:15379"/>
        <dbReference type="ChEBI" id="CHEBI:16240"/>
        <dbReference type="ChEBI" id="CHEBI:57309"/>
        <dbReference type="ChEBI" id="CHEBI:131725"/>
        <dbReference type="EC" id="1.3.3.15"/>
    </reaction>
</comment>
<dbReference type="SUPFAM" id="SSF54373">
    <property type="entry name" value="FAD-linked reductases, C-terminal domain"/>
    <property type="match status" value="1"/>
</dbReference>
<dbReference type="InterPro" id="IPR036188">
    <property type="entry name" value="FAD/NAD-bd_sf"/>
</dbReference>
<name>A0A449I1S7_9BACE</name>
<reference evidence="8 9" key="1">
    <citation type="submission" date="2019-02" db="EMBL/GenBank/DDBJ databases">
        <authorList>
            <consortium name="Pathogen Informatics"/>
        </authorList>
    </citation>
    <scope>NUCLEOTIDE SEQUENCE [LARGE SCALE GENOMIC DNA]</scope>
    <source>
        <strain evidence="8 9">3012STDY7078512</strain>
    </source>
</reference>
<dbReference type="GO" id="GO:0004729">
    <property type="term" value="F:oxygen-dependent protoporphyrinogen oxidase activity"/>
    <property type="evidence" value="ECO:0007669"/>
    <property type="project" value="UniProtKB-UniRule"/>
</dbReference>
<keyword evidence="6" id="KW-0963">Cytoplasm</keyword>
<evidence type="ECO:0000259" key="7">
    <source>
        <dbReference type="Pfam" id="PF01593"/>
    </source>
</evidence>
<evidence type="ECO:0000256" key="4">
    <source>
        <dbReference type="ARBA" id="ARBA00023002"/>
    </source>
</evidence>
<comment type="function">
    <text evidence="6">Involved in coproporphyrin-dependent heme b biosynthesis. Catalyzes the oxidation of coproporphyrinogen III to coproporphyrin III.</text>
</comment>
<dbReference type="Proteomes" id="UP000396835">
    <property type="component" value="Unassembled WGS sequence"/>
</dbReference>
<keyword evidence="5 6" id="KW-0350">Heme biosynthesis</keyword>
<feature type="domain" description="Amine oxidase" evidence="7">
    <location>
        <begin position="14"/>
        <end position="433"/>
    </location>
</feature>
<dbReference type="GO" id="GO:0006783">
    <property type="term" value="P:heme biosynthetic process"/>
    <property type="evidence" value="ECO:0007669"/>
    <property type="project" value="UniProtKB-UniRule"/>
</dbReference>
<evidence type="ECO:0000313" key="9">
    <source>
        <dbReference type="Proteomes" id="UP000396835"/>
    </source>
</evidence>
<sequence length="456" mass="50039">MIMNRDTVVIGAGITGLTCAFRLKEKGADVAVLECLDRVGGQIHTVREEGFVFESGPNTGVIKYPEVAELFEQLGARCTAEVAPDSSKRRLIWKGNRFHDLPSSPLSALRTPLFTWKDKLRILGEPWRKRGTDPYESVGSLAERRLGKSYADYAVDPFLSGVYAGDPYRLPVRLALPLLYKLEQEHGSFVRGAIAKAKQPKTERDRKATKKVFSAEGGFSNLVDALADAIGRKRIVTGANRTRITPHGEGWKVEYEHEGSPCTIHARKVVTTCAAYALPELLPFIDRETMDGLSNLYYAPVVQVGVGIRDTGGHDWKAFGGLVPSCEQKDVLGILFPSACFGGRAPQGGASMACFMGGVRHPEVLRKSDEELTRIVNAALHDMLKYPEGKTADVVRIFRHERAIPQYEASTDLRLAAIGQVQQAYPGLVIAGNLRDGIGMGNRIRQACDIAERYGV</sequence>
<keyword evidence="2 6" id="KW-0285">Flavoprotein</keyword>
<dbReference type="InterPro" id="IPR050464">
    <property type="entry name" value="Zeta_carotene_desat/Oxidored"/>
</dbReference>
<gene>
    <name evidence="8" type="primary">hemY</name>
    <name evidence="8" type="ORF">NCTC7812_00924</name>
</gene>
<dbReference type="Gene3D" id="3.50.50.60">
    <property type="entry name" value="FAD/NAD(P)-binding domain"/>
    <property type="match status" value="1"/>
</dbReference>
<keyword evidence="4 6" id="KW-0560">Oxidoreductase</keyword>
<dbReference type="UniPathway" id="UPA00252"/>
<dbReference type="InterPro" id="IPR002937">
    <property type="entry name" value="Amino_oxidase"/>
</dbReference>
<dbReference type="InterPro" id="IPR004572">
    <property type="entry name" value="Protoporphyrinogen_oxidase"/>
</dbReference>
<organism evidence="8 9">
    <name type="scientific">Prevotella heparinolytica</name>
    <dbReference type="NCBI Taxonomy" id="28113"/>
    <lineage>
        <taxon>Bacteria</taxon>
        <taxon>Pseudomonadati</taxon>
        <taxon>Bacteroidota</taxon>
        <taxon>Bacteroidia</taxon>
        <taxon>Bacteroidales</taxon>
        <taxon>Bacteroidaceae</taxon>
        <taxon>Bacteroides</taxon>
    </lineage>
</organism>
<dbReference type="Pfam" id="PF01593">
    <property type="entry name" value="Amino_oxidase"/>
    <property type="match status" value="1"/>
</dbReference>
<evidence type="ECO:0000313" key="8">
    <source>
        <dbReference type="EMBL" id="VFB13400.1"/>
    </source>
</evidence>
<dbReference type="EMBL" id="CAACYH010000004">
    <property type="protein sequence ID" value="VFB13400.1"/>
    <property type="molecule type" value="Genomic_DNA"/>
</dbReference>
<dbReference type="Gene3D" id="1.10.3110.10">
    <property type="entry name" value="protoporphyrinogen ix oxidase, domain 3"/>
    <property type="match status" value="1"/>
</dbReference>
<comment type="cofactor">
    <cofactor evidence="1 6">
        <name>FAD</name>
        <dbReference type="ChEBI" id="CHEBI:57692"/>
    </cofactor>
</comment>
<keyword evidence="3 6" id="KW-0274">FAD</keyword>
<dbReference type="PANTHER" id="PTHR42923">
    <property type="entry name" value="PROTOPORPHYRINOGEN OXIDASE"/>
    <property type="match status" value="1"/>
</dbReference>
<dbReference type="AlphaFoldDB" id="A0A449I1S7"/>
<accession>A0A449I1S7</accession>
<evidence type="ECO:0000256" key="6">
    <source>
        <dbReference type="RuleBase" id="RU364052"/>
    </source>
</evidence>
<dbReference type="Gene3D" id="3.90.660.20">
    <property type="entry name" value="Protoporphyrinogen oxidase, mitochondrial, domain 2"/>
    <property type="match status" value="1"/>
</dbReference>
<evidence type="ECO:0000256" key="2">
    <source>
        <dbReference type="ARBA" id="ARBA00022630"/>
    </source>
</evidence>
<evidence type="ECO:0000256" key="5">
    <source>
        <dbReference type="ARBA" id="ARBA00023133"/>
    </source>
</evidence>
<evidence type="ECO:0000256" key="1">
    <source>
        <dbReference type="ARBA" id="ARBA00001974"/>
    </source>
</evidence>
<dbReference type="SUPFAM" id="SSF51905">
    <property type="entry name" value="FAD/NAD(P)-binding domain"/>
    <property type="match status" value="1"/>
</dbReference>
<comment type="subcellular location">
    <subcellularLocation>
        <location evidence="6">Cytoplasm</location>
    </subcellularLocation>
</comment>
<dbReference type="EC" id="1.3.3.15" evidence="6"/>
<proteinExistence type="inferred from homology"/>